<accession>A0A3N2D048</accession>
<protein>
    <submittedName>
        <fullName evidence="3">Flavin reductase (DIM6/NTAB) family NADH-FMN oxidoreductase RutF</fullName>
    </submittedName>
</protein>
<comment type="caution">
    <text evidence="3">The sequence shown here is derived from an EMBL/GenBank/DDBJ whole genome shotgun (WGS) entry which is preliminary data.</text>
</comment>
<dbReference type="InterPro" id="IPR002563">
    <property type="entry name" value="Flavin_Rdtase-like_dom"/>
</dbReference>
<gene>
    <name evidence="3" type="ORF">EDD28_2557</name>
</gene>
<keyword evidence="4" id="KW-1185">Reference proteome</keyword>
<dbReference type="InterPro" id="IPR012349">
    <property type="entry name" value="Split_barrel_FMN-bd"/>
</dbReference>
<evidence type="ECO:0000259" key="2">
    <source>
        <dbReference type="SMART" id="SM00903"/>
    </source>
</evidence>
<sequence length="176" mass="18425">MPTSLSPVGRPAAVDAVAPRAFKDLFRHHPAGVAIVTLAGPGGEPVGFTATSVISVSAEPPILAFSVTQTSSSLAALQQATTGIVHFLGEAHADLSTRFATPGIDRFAGVAWDRLPTGEPLLSDVDAWARIELLDRIPAGSSYLVLAGVTAISDHGSRAEQAPRLVYADRTYRRLS</sequence>
<dbReference type="PANTHER" id="PTHR30466">
    <property type="entry name" value="FLAVIN REDUCTASE"/>
    <property type="match status" value="1"/>
</dbReference>
<dbReference type="OrthoDB" id="8901155at2"/>
<dbReference type="InterPro" id="IPR050268">
    <property type="entry name" value="NADH-dep_flavin_reductase"/>
</dbReference>
<dbReference type="SMART" id="SM00903">
    <property type="entry name" value="Flavin_Reduct"/>
    <property type="match status" value="1"/>
</dbReference>
<dbReference type="GO" id="GO:0006208">
    <property type="term" value="P:pyrimidine nucleobase catabolic process"/>
    <property type="evidence" value="ECO:0007669"/>
    <property type="project" value="TreeGrafter"/>
</dbReference>
<dbReference type="Gene3D" id="2.30.110.10">
    <property type="entry name" value="Electron Transport, Fmn-binding Protein, Chain A"/>
    <property type="match status" value="1"/>
</dbReference>
<name>A0A3N2D048_9MICO</name>
<evidence type="ECO:0000313" key="3">
    <source>
        <dbReference type="EMBL" id="ROR93150.1"/>
    </source>
</evidence>
<proteinExistence type="predicted"/>
<reference evidence="3 4" key="1">
    <citation type="submission" date="2018-11" db="EMBL/GenBank/DDBJ databases">
        <title>Sequencing the genomes of 1000 actinobacteria strains.</title>
        <authorList>
            <person name="Klenk H.-P."/>
        </authorList>
    </citation>
    <scope>NUCLEOTIDE SEQUENCE [LARGE SCALE GENOMIC DNA]</scope>
    <source>
        <strain evidence="3 4">DSM 13521</strain>
    </source>
</reference>
<dbReference type="SUPFAM" id="SSF50475">
    <property type="entry name" value="FMN-binding split barrel"/>
    <property type="match status" value="1"/>
</dbReference>
<dbReference type="EMBL" id="RKHQ01000002">
    <property type="protein sequence ID" value="ROR93150.1"/>
    <property type="molecule type" value="Genomic_DNA"/>
</dbReference>
<dbReference type="GO" id="GO:0010181">
    <property type="term" value="F:FMN binding"/>
    <property type="evidence" value="ECO:0007669"/>
    <property type="project" value="InterPro"/>
</dbReference>
<dbReference type="Pfam" id="PF01613">
    <property type="entry name" value="Flavin_Reduct"/>
    <property type="match status" value="1"/>
</dbReference>
<dbReference type="AlphaFoldDB" id="A0A3N2D048"/>
<evidence type="ECO:0000313" key="4">
    <source>
        <dbReference type="Proteomes" id="UP000275356"/>
    </source>
</evidence>
<feature type="domain" description="Flavin reductase like" evidence="2">
    <location>
        <begin position="26"/>
        <end position="174"/>
    </location>
</feature>
<evidence type="ECO:0000256" key="1">
    <source>
        <dbReference type="ARBA" id="ARBA00023002"/>
    </source>
</evidence>
<keyword evidence="1" id="KW-0560">Oxidoreductase</keyword>
<organism evidence="3 4">
    <name type="scientific">Salana multivorans</name>
    <dbReference type="NCBI Taxonomy" id="120377"/>
    <lineage>
        <taxon>Bacteria</taxon>
        <taxon>Bacillati</taxon>
        <taxon>Actinomycetota</taxon>
        <taxon>Actinomycetes</taxon>
        <taxon>Micrococcales</taxon>
        <taxon>Beutenbergiaceae</taxon>
        <taxon>Salana</taxon>
    </lineage>
</organism>
<dbReference type="PANTHER" id="PTHR30466:SF1">
    <property type="entry name" value="FMN REDUCTASE (NADH) RUTF"/>
    <property type="match status" value="1"/>
</dbReference>
<dbReference type="RefSeq" id="WP_123740150.1">
    <property type="nucleotide sequence ID" value="NZ_CALFQU010000037.1"/>
</dbReference>
<dbReference type="GO" id="GO:0042602">
    <property type="term" value="F:riboflavin reductase (NADPH) activity"/>
    <property type="evidence" value="ECO:0007669"/>
    <property type="project" value="TreeGrafter"/>
</dbReference>
<dbReference type="Proteomes" id="UP000275356">
    <property type="component" value="Unassembled WGS sequence"/>
</dbReference>